<dbReference type="InterPro" id="IPR044136">
    <property type="entry name" value="Lys-tRNA-ligase_II_N"/>
</dbReference>
<evidence type="ECO:0000256" key="6">
    <source>
        <dbReference type="ARBA" id="ARBA00023146"/>
    </source>
</evidence>
<dbReference type="PANTHER" id="PTHR42918:SF15">
    <property type="entry name" value="LYSINE--TRNA LIGASE, CHLOROPLASTIC_MITOCHONDRIAL"/>
    <property type="match status" value="1"/>
</dbReference>
<dbReference type="SUPFAM" id="SSF55681">
    <property type="entry name" value="Class II aaRS and biotin synthetases"/>
    <property type="match status" value="1"/>
</dbReference>
<keyword evidence="5 8" id="KW-0067">ATP-binding</keyword>
<keyword evidence="6 8" id="KW-0030">Aminoacyl-tRNA synthetase</keyword>
<dbReference type="Gene3D" id="2.40.50.140">
    <property type="entry name" value="Nucleic acid-binding proteins"/>
    <property type="match status" value="1"/>
</dbReference>
<feature type="binding site" evidence="8">
    <location>
        <position position="404"/>
    </location>
    <ligand>
        <name>Mg(2+)</name>
        <dbReference type="ChEBI" id="CHEBI:18420"/>
        <label>1</label>
    </ligand>
</feature>
<dbReference type="PRINTS" id="PR00982">
    <property type="entry name" value="TRNASYNTHLYS"/>
</dbReference>
<comment type="caution">
    <text evidence="11">The sequence shown here is derived from an EMBL/GenBank/DDBJ whole genome shotgun (WGS) entry which is preliminary data.</text>
</comment>
<comment type="cofactor">
    <cofactor evidence="8 9">
        <name>Mg(2+)</name>
        <dbReference type="ChEBI" id="CHEBI:18420"/>
    </cofactor>
    <text evidence="8 9">Binds 3 Mg(2+) ions per subunit.</text>
</comment>
<keyword evidence="8" id="KW-0648">Protein biosynthesis</keyword>
<dbReference type="InterPro" id="IPR006195">
    <property type="entry name" value="aa-tRNA-synth_II"/>
</dbReference>
<dbReference type="EC" id="6.1.1.6" evidence="8"/>
<comment type="catalytic activity">
    <reaction evidence="7 8 9">
        <text>tRNA(Lys) + L-lysine + ATP = L-lysyl-tRNA(Lys) + AMP + diphosphate</text>
        <dbReference type="Rhea" id="RHEA:20792"/>
        <dbReference type="Rhea" id="RHEA-COMP:9696"/>
        <dbReference type="Rhea" id="RHEA-COMP:9697"/>
        <dbReference type="ChEBI" id="CHEBI:30616"/>
        <dbReference type="ChEBI" id="CHEBI:32551"/>
        <dbReference type="ChEBI" id="CHEBI:33019"/>
        <dbReference type="ChEBI" id="CHEBI:78442"/>
        <dbReference type="ChEBI" id="CHEBI:78529"/>
        <dbReference type="ChEBI" id="CHEBI:456215"/>
        <dbReference type="EC" id="6.1.1.6"/>
    </reaction>
</comment>
<proteinExistence type="inferred from homology"/>
<comment type="subcellular location">
    <subcellularLocation>
        <location evidence="8">Cytoplasm</location>
    </subcellularLocation>
</comment>
<comment type="caution">
    <text evidence="8">Lacks conserved residue(s) required for the propagation of feature annotation.</text>
</comment>
<keyword evidence="4 8" id="KW-0547">Nucleotide-binding</keyword>
<dbReference type="Gene3D" id="3.30.930.10">
    <property type="entry name" value="Bira Bifunctional Protein, Domain 2"/>
    <property type="match status" value="1"/>
</dbReference>
<dbReference type="PANTHER" id="PTHR42918">
    <property type="entry name" value="LYSYL-TRNA SYNTHETASE"/>
    <property type="match status" value="1"/>
</dbReference>
<feature type="domain" description="Aminoacyl-transfer RNA synthetases class-II family profile" evidence="10">
    <location>
        <begin position="166"/>
        <end position="481"/>
    </location>
</feature>
<dbReference type="InterPro" id="IPR002313">
    <property type="entry name" value="Lys-tRNA-ligase_II"/>
</dbReference>
<gene>
    <name evidence="8" type="primary">lysS</name>
    <name evidence="11" type="ORF">JOC77_001613</name>
</gene>
<evidence type="ECO:0000256" key="8">
    <source>
        <dbReference type="HAMAP-Rule" id="MF_00252"/>
    </source>
</evidence>
<evidence type="ECO:0000256" key="4">
    <source>
        <dbReference type="ARBA" id="ARBA00022741"/>
    </source>
</evidence>
<dbReference type="CDD" id="cd04322">
    <property type="entry name" value="LysRS_N"/>
    <property type="match status" value="1"/>
</dbReference>
<dbReference type="NCBIfam" id="TIGR00499">
    <property type="entry name" value="lysS_bact"/>
    <property type="match status" value="1"/>
</dbReference>
<evidence type="ECO:0000256" key="3">
    <source>
        <dbReference type="ARBA" id="ARBA00022723"/>
    </source>
</evidence>
<keyword evidence="2 8" id="KW-0436">Ligase</keyword>
<evidence type="ECO:0000256" key="1">
    <source>
        <dbReference type="ARBA" id="ARBA00022490"/>
    </source>
</evidence>
<name>A0ABS2QIQ8_9BACI</name>
<evidence type="ECO:0000313" key="11">
    <source>
        <dbReference type="EMBL" id="MBM7692186.1"/>
    </source>
</evidence>
<dbReference type="Pfam" id="PF01336">
    <property type="entry name" value="tRNA_anti-codon"/>
    <property type="match status" value="1"/>
</dbReference>
<dbReference type="Proteomes" id="UP000823486">
    <property type="component" value="Unassembled WGS sequence"/>
</dbReference>
<dbReference type="InterPro" id="IPR045864">
    <property type="entry name" value="aa-tRNA-synth_II/BPL/LPL"/>
</dbReference>
<dbReference type="EMBL" id="JAFBFI010000005">
    <property type="protein sequence ID" value="MBM7692186.1"/>
    <property type="molecule type" value="Genomic_DNA"/>
</dbReference>
<dbReference type="InterPro" id="IPR004365">
    <property type="entry name" value="NA-bd_OB_tRNA"/>
</dbReference>
<keyword evidence="12" id="KW-1185">Reference proteome</keyword>
<evidence type="ECO:0000256" key="2">
    <source>
        <dbReference type="ARBA" id="ARBA00022598"/>
    </source>
</evidence>
<comment type="subunit">
    <text evidence="8">Homodimer.</text>
</comment>
<dbReference type="InterPro" id="IPR012340">
    <property type="entry name" value="NA-bd_OB-fold"/>
</dbReference>
<dbReference type="PROSITE" id="PS50862">
    <property type="entry name" value="AA_TRNA_LIGASE_II"/>
    <property type="match status" value="1"/>
</dbReference>
<dbReference type="Pfam" id="PF00152">
    <property type="entry name" value="tRNA-synt_2"/>
    <property type="match status" value="1"/>
</dbReference>
<comment type="similarity">
    <text evidence="8">Belongs to the class-II aminoacyl-tRNA synthetase family.</text>
</comment>
<dbReference type="RefSeq" id="WP_204541120.1">
    <property type="nucleotide sequence ID" value="NZ_JAFBFI010000005.1"/>
</dbReference>
<dbReference type="GO" id="GO:0004824">
    <property type="term" value="F:lysine-tRNA ligase activity"/>
    <property type="evidence" value="ECO:0007669"/>
    <property type="project" value="UniProtKB-EC"/>
</dbReference>
<dbReference type="NCBIfam" id="NF001756">
    <property type="entry name" value="PRK00484.1"/>
    <property type="match status" value="1"/>
</dbReference>
<evidence type="ECO:0000256" key="9">
    <source>
        <dbReference type="RuleBase" id="RU000336"/>
    </source>
</evidence>
<sequence>MSNEQTTRRIEKLETLRSQGVPVYPERFSTNYELYEASLLEDGTSAVRVAGRIMGIRNFSKLSFITISNIQGSLQLLLKKEEVGEISFSQFHNLLDIGDFIGVEGKMYTTQTNEKTLRIESYVFLGKALRTLPEKWHGLSNIELRYRQRYLDLMITKDTQSRLLARTQMVRAIRRYFEDHDFLEVETPVLQHTSSGAIAKPFKTFHNSLDIELNLRIAPETYLKRLIVGGFTKVFEFAKCFRNEGISPQHLQEFTMVEGYAAYWNYEDTMKLMRDMVLFVLDQTFNTTTITIQGQTIDFSLEWDIVSFRDLILKDTGIDIDLYPDVKDLYQETMKKNIDLEHLEVESLGRGNFIDLLYKKMCRPQIVKPTFLIQHPIDLSPLARANDHNPALTDRFQLVVNGAEVINAYSELVDPLEQRRRLEDQALLKSNGDSEAMEMDEDYLIAMEYGMPPISGWGFGIERLLMVLTDSDTIKDCVLFPLTKKR</sequence>
<keyword evidence="1 8" id="KW-0963">Cytoplasm</keyword>
<dbReference type="HAMAP" id="MF_00252">
    <property type="entry name" value="Lys_tRNA_synth_class2"/>
    <property type="match status" value="1"/>
</dbReference>
<keyword evidence="8 9" id="KW-0460">Magnesium</keyword>
<dbReference type="InterPro" id="IPR004364">
    <property type="entry name" value="Aa-tRNA-synt_II"/>
</dbReference>
<evidence type="ECO:0000256" key="7">
    <source>
        <dbReference type="ARBA" id="ARBA00048573"/>
    </source>
</evidence>
<evidence type="ECO:0000259" key="10">
    <source>
        <dbReference type="PROSITE" id="PS50862"/>
    </source>
</evidence>
<accession>A0ABS2QIQ8</accession>
<feature type="binding site" evidence="8">
    <location>
        <position position="404"/>
    </location>
    <ligand>
        <name>Mg(2+)</name>
        <dbReference type="ChEBI" id="CHEBI:18420"/>
        <label>2</label>
    </ligand>
</feature>
<evidence type="ECO:0000313" key="12">
    <source>
        <dbReference type="Proteomes" id="UP000823486"/>
    </source>
</evidence>
<organism evidence="11 12">
    <name type="scientific">Peribacillus deserti</name>
    <dbReference type="NCBI Taxonomy" id="673318"/>
    <lineage>
        <taxon>Bacteria</taxon>
        <taxon>Bacillati</taxon>
        <taxon>Bacillota</taxon>
        <taxon>Bacilli</taxon>
        <taxon>Bacillales</taxon>
        <taxon>Bacillaceae</taxon>
        <taxon>Peribacillus</taxon>
    </lineage>
</organism>
<reference evidence="11 12" key="1">
    <citation type="submission" date="2021-01" db="EMBL/GenBank/DDBJ databases">
        <title>Genomic Encyclopedia of Type Strains, Phase IV (KMG-IV): sequencing the most valuable type-strain genomes for metagenomic binning, comparative biology and taxonomic classification.</title>
        <authorList>
            <person name="Goeker M."/>
        </authorList>
    </citation>
    <scope>NUCLEOTIDE SEQUENCE [LARGE SCALE GENOMIC DNA]</scope>
    <source>
        <strain evidence="11 12">DSM 105482</strain>
    </source>
</reference>
<protein>
    <recommendedName>
        <fullName evidence="8">Lysine--tRNA ligase</fullName>
        <ecNumber evidence="8">6.1.1.6</ecNumber>
    </recommendedName>
    <alternativeName>
        <fullName evidence="8">Lysyl-tRNA synthetase</fullName>
        <shortName evidence="8">LysRS</shortName>
    </alternativeName>
</protein>
<evidence type="ECO:0000256" key="5">
    <source>
        <dbReference type="ARBA" id="ARBA00022840"/>
    </source>
</evidence>
<dbReference type="InterPro" id="IPR018149">
    <property type="entry name" value="Lys-tRNA-synth_II_C"/>
</dbReference>
<dbReference type="SUPFAM" id="SSF50249">
    <property type="entry name" value="Nucleic acid-binding proteins"/>
    <property type="match status" value="1"/>
</dbReference>
<keyword evidence="3 8" id="KW-0479">Metal-binding</keyword>